<dbReference type="InterPro" id="IPR031120">
    <property type="entry name" value="HIR1-like"/>
</dbReference>
<feature type="compositionally biased region" description="Low complexity" evidence="12">
    <location>
        <begin position="450"/>
        <end position="461"/>
    </location>
</feature>
<dbReference type="KEGG" id="acan:ACA1_149510"/>
<proteinExistence type="inferred from homology"/>
<dbReference type="OrthoDB" id="1741719at2759"/>
<keyword evidence="5 11" id="KW-0677">Repeat</keyword>
<feature type="repeat" description="WD" evidence="10">
    <location>
        <begin position="118"/>
        <end position="151"/>
    </location>
</feature>
<dbReference type="EMBL" id="KB007870">
    <property type="protein sequence ID" value="ELR22783.1"/>
    <property type="molecule type" value="Genomic_DNA"/>
</dbReference>
<dbReference type="SMART" id="SM00320">
    <property type="entry name" value="WD40"/>
    <property type="match status" value="6"/>
</dbReference>
<dbReference type="InterPro" id="IPR011494">
    <property type="entry name" value="HIRA-like_C"/>
</dbReference>
<feature type="compositionally biased region" description="Low complexity" evidence="12">
    <location>
        <begin position="839"/>
        <end position="862"/>
    </location>
</feature>
<protein>
    <recommendedName>
        <fullName evidence="11">Protein HIRA</fullName>
    </recommendedName>
</protein>
<dbReference type="VEuPathDB" id="AmoebaDB:ACA1_149510"/>
<gene>
    <name evidence="15" type="ORF">ACA1_149510</name>
</gene>
<keyword evidence="4 10" id="KW-0853">WD repeat</keyword>
<dbReference type="RefSeq" id="XP_004351560.1">
    <property type="nucleotide sequence ID" value="XM_004351508.1"/>
</dbReference>
<dbReference type="GeneID" id="14923742"/>
<dbReference type="STRING" id="1257118.L8HDE6"/>
<comment type="similarity">
    <text evidence="3 11">Belongs to the WD repeat HIR1 family.</text>
</comment>
<feature type="region of interest" description="Disordered" evidence="12">
    <location>
        <begin position="839"/>
        <end position="898"/>
    </location>
</feature>
<feature type="region of interest" description="Disordered" evidence="12">
    <location>
        <begin position="450"/>
        <end position="580"/>
    </location>
</feature>
<keyword evidence="16" id="KW-1185">Reference proteome</keyword>
<dbReference type="PROSITE" id="PS50294">
    <property type="entry name" value="WD_REPEATS_REGION"/>
    <property type="match status" value="4"/>
</dbReference>
<evidence type="ECO:0000256" key="12">
    <source>
        <dbReference type="SAM" id="MobiDB-lite"/>
    </source>
</evidence>
<dbReference type="InterPro" id="IPR036322">
    <property type="entry name" value="WD40_repeat_dom_sf"/>
</dbReference>
<dbReference type="Gene3D" id="2.130.10.10">
    <property type="entry name" value="YVTN repeat-like/Quinoprotein amine dehydrogenase"/>
    <property type="match status" value="2"/>
</dbReference>
<evidence type="ECO:0000256" key="4">
    <source>
        <dbReference type="ARBA" id="ARBA00022574"/>
    </source>
</evidence>
<dbReference type="Proteomes" id="UP000011083">
    <property type="component" value="Unassembled WGS sequence"/>
</dbReference>
<evidence type="ECO:0000256" key="11">
    <source>
        <dbReference type="RuleBase" id="RU364014"/>
    </source>
</evidence>
<feature type="compositionally biased region" description="Basic and acidic residues" evidence="12">
    <location>
        <begin position="500"/>
        <end position="520"/>
    </location>
</feature>
<keyword evidence="8 11" id="KW-0804">Transcription</keyword>
<dbReference type="PANTHER" id="PTHR13831:SF0">
    <property type="entry name" value="PROTEIN HIRA"/>
    <property type="match status" value="1"/>
</dbReference>
<accession>L8HDE6</accession>
<dbReference type="GO" id="GO:0006355">
    <property type="term" value="P:regulation of DNA-templated transcription"/>
    <property type="evidence" value="ECO:0007669"/>
    <property type="project" value="InterPro"/>
</dbReference>
<evidence type="ECO:0000256" key="8">
    <source>
        <dbReference type="ARBA" id="ARBA00023163"/>
    </source>
</evidence>
<evidence type="ECO:0000256" key="5">
    <source>
        <dbReference type="ARBA" id="ARBA00022737"/>
    </source>
</evidence>
<feature type="domain" description="Protein HIRA-like C-terminal" evidence="13">
    <location>
        <begin position="718"/>
        <end position="769"/>
    </location>
</feature>
<feature type="region of interest" description="Disordered" evidence="12">
    <location>
        <begin position="397"/>
        <end position="418"/>
    </location>
</feature>
<evidence type="ECO:0000256" key="7">
    <source>
        <dbReference type="ARBA" id="ARBA00023015"/>
    </source>
</evidence>
<dbReference type="Pfam" id="PF09453">
    <property type="entry name" value="HIRA_B"/>
    <property type="match status" value="1"/>
</dbReference>
<dbReference type="InterPro" id="IPR015943">
    <property type="entry name" value="WD40/YVTN_repeat-like_dom_sf"/>
</dbReference>
<keyword evidence="11" id="KW-0678">Repressor</keyword>
<evidence type="ECO:0000256" key="2">
    <source>
        <dbReference type="ARBA" id="ARBA00004123"/>
    </source>
</evidence>
<dbReference type="SUPFAM" id="SSF50978">
    <property type="entry name" value="WD40 repeat-like"/>
    <property type="match status" value="1"/>
</dbReference>
<evidence type="ECO:0000259" key="14">
    <source>
        <dbReference type="Pfam" id="PF24105"/>
    </source>
</evidence>
<reference evidence="15 16" key="1">
    <citation type="journal article" date="2013" name="Genome Biol.">
        <title>Genome of Acanthamoeba castellanii highlights extensive lateral gene transfer and early evolution of tyrosine kinase signaling.</title>
        <authorList>
            <person name="Clarke M."/>
            <person name="Lohan A.J."/>
            <person name="Liu B."/>
            <person name="Lagkouvardos I."/>
            <person name="Roy S."/>
            <person name="Zafar N."/>
            <person name="Bertelli C."/>
            <person name="Schilde C."/>
            <person name="Kianianmomeni A."/>
            <person name="Burglin T.R."/>
            <person name="Frech C."/>
            <person name="Turcotte B."/>
            <person name="Kopec K.O."/>
            <person name="Synnott J.M."/>
            <person name="Choo C."/>
            <person name="Paponov I."/>
            <person name="Finkler A."/>
            <person name="Soon Heng Tan C."/>
            <person name="Hutchins A.P."/>
            <person name="Weinmeier T."/>
            <person name="Rattei T."/>
            <person name="Chu J.S."/>
            <person name="Gimenez G."/>
            <person name="Irimia M."/>
            <person name="Rigden D.J."/>
            <person name="Fitzpatrick D.A."/>
            <person name="Lorenzo-Morales J."/>
            <person name="Bateman A."/>
            <person name="Chiu C.H."/>
            <person name="Tang P."/>
            <person name="Hegemann P."/>
            <person name="Fromm H."/>
            <person name="Raoult D."/>
            <person name="Greub G."/>
            <person name="Miranda-Saavedra D."/>
            <person name="Chen N."/>
            <person name="Nash P."/>
            <person name="Ginger M.L."/>
            <person name="Horn M."/>
            <person name="Schaap P."/>
            <person name="Caler L."/>
            <person name="Loftus B."/>
        </authorList>
    </citation>
    <scope>NUCLEOTIDE SEQUENCE [LARGE SCALE GENOMIC DNA]</scope>
    <source>
        <strain evidence="15 16">Neff</strain>
    </source>
</reference>
<keyword evidence="7 11" id="KW-0805">Transcription regulation</keyword>
<dbReference type="GO" id="GO:0006351">
    <property type="term" value="P:DNA-templated transcription"/>
    <property type="evidence" value="ECO:0007669"/>
    <property type="project" value="InterPro"/>
</dbReference>
<feature type="compositionally biased region" description="Acidic residues" evidence="12">
    <location>
        <begin position="889"/>
        <end position="898"/>
    </location>
</feature>
<dbReference type="GO" id="GO:0000785">
    <property type="term" value="C:chromatin"/>
    <property type="evidence" value="ECO:0007669"/>
    <property type="project" value="TreeGrafter"/>
</dbReference>
<evidence type="ECO:0000259" key="13">
    <source>
        <dbReference type="Pfam" id="PF07569"/>
    </source>
</evidence>
<dbReference type="PANTHER" id="PTHR13831">
    <property type="entry name" value="MEMBER OF THE HIR1 FAMILY OF WD-REPEAT PROTEINS"/>
    <property type="match status" value="1"/>
</dbReference>
<sequence>MIFGRLQWVSHNGFPIYSIDVHPEGKRFATGGGDHKVKIWNFDLVLNDGPEGAVKLFAAMEGHGGPVNCVRFSPDGRFLATASDDHVVLVWELRGGPATPVFGSEETNVENWGRSVTLSGHTTQVNDISWSPDGRRLVTCSLSSEVFVWDIFANGGRGALAAKLVGHTGFVKGVAWDPLNRFIATEADDKTVIIWRVSDWDKEATLARPYRQSSSNCFFRRIGWSPDGSFLATVYGFNNTSHVAPILLRGTWGSSYCDFVGHKKPVVCAKFNPVLFVDADSKKGKRSTLSYCAVGSQDCGLSVWSTETTRPKLVTKNIFSQSVLDIAWAPDGYTLLCCSTDGTAVSLHFDPKELGEAMSAQERSEMLKKLGAPPVDVLSALAEHPLQLQLEKEASALRKQREQLPAPSPVVAPPLQSATPKRIAPTLVSAAATSSSTAAASAAVATTTTAATASAPGTPVAQQMETRLPTGKRRITPQFLGSTYASPRPVTPFTRRHRNEKQGTKKGAANDKDKGKDKAGKSSKQQQQRDQATKADKQQQQQQQHSKPRAGPSGRPTPATPASAGRASLDGRLPRTKSLLGGPLGAIIPVPILVPKISRHLHPPTYDSSSLAFLEVAITTARENVYTSCVALKEGGRTVWEDYIAGRVTAIAGNANFSAIGCEDDRVRVLLEGSACVATMSNQHAFVLHSQMGAWMRVADNSFSRSAFHSQFHLPASQKAETLAHLEHQIAAALLLQSRHEYRYWVHTYAGYLATEALLTRLEELCASLLGPPSRSSTEVGPCSPSGEAIWEPTVLGLNKRQLLREVLPIVAQNRACQRLTVQYQEYLRIISQREATTTTTTGSASAASPAAAATTSSSSTTMMDVDLPPLTPPRPTAAAAATTSSSADEGEADASAP</sequence>
<dbReference type="PROSITE" id="PS00678">
    <property type="entry name" value="WD_REPEATS_1"/>
    <property type="match status" value="1"/>
</dbReference>
<comment type="function">
    <text evidence="1 11">Required for replication-independent chromatin assembly and for the periodic repression of histone gene transcription during the cell cycle.</text>
</comment>
<dbReference type="InterPro" id="IPR001680">
    <property type="entry name" value="WD40_rpt"/>
</dbReference>
<dbReference type="AlphaFoldDB" id="L8HDE6"/>
<feature type="repeat" description="WD" evidence="10">
    <location>
        <begin position="9"/>
        <end position="43"/>
    </location>
</feature>
<dbReference type="InterPro" id="IPR019015">
    <property type="entry name" value="HIRA_B_motif"/>
</dbReference>
<dbReference type="CDD" id="cd00200">
    <property type="entry name" value="WD40"/>
    <property type="match status" value="1"/>
</dbReference>
<dbReference type="PROSITE" id="PS50082">
    <property type="entry name" value="WD_REPEATS_2"/>
    <property type="match status" value="4"/>
</dbReference>
<dbReference type="GO" id="GO:0005634">
    <property type="term" value="C:nucleus"/>
    <property type="evidence" value="ECO:0007669"/>
    <property type="project" value="UniProtKB-SubCell"/>
</dbReference>
<dbReference type="OMA" id="RGSWDGD"/>
<dbReference type="GO" id="GO:0006338">
    <property type="term" value="P:chromatin remodeling"/>
    <property type="evidence" value="ECO:0007669"/>
    <property type="project" value="InterPro"/>
</dbReference>
<dbReference type="InterPro" id="IPR019775">
    <property type="entry name" value="WD40_repeat_CS"/>
</dbReference>
<organism evidence="15 16">
    <name type="scientific">Acanthamoeba castellanii (strain ATCC 30010 / Neff)</name>
    <dbReference type="NCBI Taxonomy" id="1257118"/>
    <lineage>
        <taxon>Eukaryota</taxon>
        <taxon>Amoebozoa</taxon>
        <taxon>Discosea</taxon>
        <taxon>Longamoebia</taxon>
        <taxon>Centramoebida</taxon>
        <taxon>Acanthamoebidae</taxon>
        <taxon>Acanthamoeba</taxon>
    </lineage>
</organism>
<dbReference type="Pfam" id="PF24105">
    <property type="entry name" value="Beta-prop_CAF1B_HIR1"/>
    <property type="match status" value="1"/>
</dbReference>
<keyword evidence="6 11" id="KW-0156">Chromatin regulator</keyword>
<evidence type="ECO:0000313" key="16">
    <source>
        <dbReference type="Proteomes" id="UP000011083"/>
    </source>
</evidence>
<evidence type="ECO:0000256" key="10">
    <source>
        <dbReference type="PROSITE-ProRule" id="PRU00221"/>
    </source>
</evidence>
<feature type="domain" description="CAF1B/HIR1 beta-propeller" evidence="14">
    <location>
        <begin position="11"/>
        <end position="354"/>
    </location>
</feature>
<name>L8HDE6_ACACF</name>
<keyword evidence="9 11" id="KW-0539">Nucleus</keyword>
<evidence type="ECO:0000256" key="1">
    <source>
        <dbReference type="ARBA" id="ARBA00002677"/>
    </source>
</evidence>
<feature type="repeat" description="WD" evidence="10">
    <location>
        <begin position="60"/>
        <end position="101"/>
    </location>
</feature>
<dbReference type="InterPro" id="IPR055410">
    <property type="entry name" value="Beta-prop_CAF1B_HIR1"/>
</dbReference>
<feature type="repeat" description="WD" evidence="10">
    <location>
        <begin position="164"/>
        <end position="205"/>
    </location>
</feature>
<evidence type="ECO:0000313" key="15">
    <source>
        <dbReference type="EMBL" id="ELR22783.1"/>
    </source>
</evidence>
<evidence type="ECO:0000256" key="3">
    <source>
        <dbReference type="ARBA" id="ARBA00007306"/>
    </source>
</evidence>
<feature type="compositionally biased region" description="Low complexity" evidence="12">
    <location>
        <begin position="877"/>
        <end position="888"/>
    </location>
</feature>
<evidence type="ECO:0000256" key="6">
    <source>
        <dbReference type="ARBA" id="ARBA00022853"/>
    </source>
</evidence>
<dbReference type="GO" id="GO:0031491">
    <property type="term" value="F:nucleosome binding"/>
    <property type="evidence" value="ECO:0007669"/>
    <property type="project" value="TreeGrafter"/>
</dbReference>
<dbReference type="GO" id="GO:0000417">
    <property type="term" value="C:HIR complex"/>
    <property type="evidence" value="ECO:0007669"/>
    <property type="project" value="TreeGrafter"/>
</dbReference>
<evidence type="ECO:0000256" key="9">
    <source>
        <dbReference type="ARBA" id="ARBA00023242"/>
    </source>
</evidence>
<dbReference type="Pfam" id="PF07569">
    <property type="entry name" value="Hira"/>
    <property type="match status" value="1"/>
</dbReference>
<comment type="subcellular location">
    <subcellularLocation>
        <location evidence="2 11">Nucleus</location>
    </subcellularLocation>
</comment>